<gene>
    <name evidence="1" type="ORF">PGLA2088_LOCUS38683</name>
</gene>
<dbReference type="Proteomes" id="UP000626109">
    <property type="component" value="Unassembled WGS sequence"/>
</dbReference>
<dbReference type="AlphaFoldDB" id="A0A813KZD9"/>
<accession>A0A813KZD9</accession>
<sequence length="104" mass="11173">MPSKLLHRFGSSNGKTCAPNVSLTQLGRHQVLEAAAQDGSPHTDAVRAADLNLHRGARPGCETAPPIDPVDRPRRAVADCLVRADAACRFRVSDVAFSSQWTRA</sequence>
<dbReference type="EMBL" id="CAJNNW010032839">
    <property type="protein sequence ID" value="CAE8715666.1"/>
    <property type="molecule type" value="Genomic_DNA"/>
</dbReference>
<reference evidence="1" key="1">
    <citation type="submission" date="2021-02" db="EMBL/GenBank/DDBJ databases">
        <authorList>
            <person name="Dougan E. K."/>
            <person name="Rhodes N."/>
            <person name="Thang M."/>
            <person name="Chan C."/>
        </authorList>
    </citation>
    <scope>NUCLEOTIDE SEQUENCE</scope>
</reference>
<protein>
    <submittedName>
        <fullName evidence="1">Uncharacterized protein</fullName>
    </submittedName>
</protein>
<evidence type="ECO:0000313" key="2">
    <source>
        <dbReference type="Proteomes" id="UP000626109"/>
    </source>
</evidence>
<proteinExistence type="predicted"/>
<organism evidence="1 2">
    <name type="scientific">Polarella glacialis</name>
    <name type="common">Dinoflagellate</name>
    <dbReference type="NCBI Taxonomy" id="89957"/>
    <lineage>
        <taxon>Eukaryota</taxon>
        <taxon>Sar</taxon>
        <taxon>Alveolata</taxon>
        <taxon>Dinophyceae</taxon>
        <taxon>Suessiales</taxon>
        <taxon>Suessiaceae</taxon>
        <taxon>Polarella</taxon>
    </lineage>
</organism>
<comment type="caution">
    <text evidence="1">The sequence shown here is derived from an EMBL/GenBank/DDBJ whole genome shotgun (WGS) entry which is preliminary data.</text>
</comment>
<evidence type="ECO:0000313" key="1">
    <source>
        <dbReference type="EMBL" id="CAE8715666.1"/>
    </source>
</evidence>
<name>A0A813KZD9_POLGL</name>